<evidence type="ECO:0000313" key="2">
    <source>
        <dbReference type="EMBL" id="KAF8435166.1"/>
    </source>
</evidence>
<feature type="compositionally biased region" description="Basic and acidic residues" evidence="1">
    <location>
        <begin position="126"/>
        <end position="162"/>
    </location>
</feature>
<comment type="caution">
    <text evidence="2">The sequence shown here is derived from an EMBL/GenBank/DDBJ whole genome shotgun (WGS) entry which is preliminary data.</text>
</comment>
<feature type="compositionally biased region" description="Acidic residues" evidence="1">
    <location>
        <begin position="187"/>
        <end position="196"/>
    </location>
</feature>
<dbReference type="EMBL" id="WHUW01000026">
    <property type="protein sequence ID" value="KAF8435166.1"/>
    <property type="molecule type" value="Genomic_DNA"/>
</dbReference>
<feature type="region of interest" description="Disordered" evidence="1">
    <location>
        <begin position="100"/>
        <end position="272"/>
    </location>
</feature>
<gene>
    <name evidence="2" type="ORF">L210DRAFT_3552063</name>
</gene>
<organism evidence="2 3">
    <name type="scientific">Boletus edulis BED1</name>
    <dbReference type="NCBI Taxonomy" id="1328754"/>
    <lineage>
        <taxon>Eukaryota</taxon>
        <taxon>Fungi</taxon>
        <taxon>Dikarya</taxon>
        <taxon>Basidiomycota</taxon>
        <taxon>Agaricomycotina</taxon>
        <taxon>Agaricomycetes</taxon>
        <taxon>Agaricomycetidae</taxon>
        <taxon>Boletales</taxon>
        <taxon>Boletineae</taxon>
        <taxon>Boletaceae</taxon>
        <taxon>Boletoideae</taxon>
        <taxon>Boletus</taxon>
    </lineage>
</organism>
<proteinExistence type="predicted"/>
<name>A0AAD4BNT1_BOLED</name>
<evidence type="ECO:0000313" key="3">
    <source>
        <dbReference type="Proteomes" id="UP001194468"/>
    </source>
</evidence>
<feature type="compositionally biased region" description="Basic and acidic residues" evidence="1">
    <location>
        <begin position="219"/>
        <end position="231"/>
    </location>
</feature>
<reference evidence="2" key="1">
    <citation type="submission" date="2019-10" db="EMBL/GenBank/DDBJ databases">
        <authorList>
            <consortium name="DOE Joint Genome Institute"/>
            <person name="Kuo A."/>
            <person name="Miyauchi S."/>
            <person name="Kiss E."/>
            <person name="Drula E."/>
            <person name="Kohler A."/>
            <person name="Sanchez-Garcia M."/>
            <person name="Andreopoulos B."/>
            <person name="Barry K.W."/>
            <person name="Bonito G."/>
            <person name="Buee M."/>
            <person name="Carver A."/>
            <person name="Chen C."/>
            <person name="Cichocki N."/>
            <person name="Clum A."/>
            <person name="Culley D."/>
            <person name="Crous P.W."/>
            <person name="Fauchery L."/>
            <person name="Girlanda M."/>
            <person name="Hayes R."/>
            <person name="Keri Z."/>
            <person name="LaButti K."/>
            <person name="Lipzen A."/>
            <person name="Lombard V."/>
            <person name="Magnuson J."/>
            <person name="Maillard F."/>
            <person name="Morin E."/>
            <person name="Murat C."/>
            <person name="Nolan M."/>
            <person name="Ohm R."/>
            <person name="Pangilinan J."/>
            <person name="Pereira M."/>
            <person name="Perotto S."/>
            <person name="Peter M."/>
            <person name="Riley R."/>
            <person name="Sitrit Y."/>
            <person name="Stielow B."/>
            <person name="Szollosi G."/>
            <person name="Zifcakova L."/>
            <person name="Stursova M."/>
            <person name="Spatafora J.W."/>
            <person name="Tedersoo L."/>
            <person name="Vaario L.-M."/>
            <person name="Yamada A."/>
            <person name="Yan M."/>
            <person name="Wang P."/>
            <person name="Xu J."/>
            <person name="Bruns T."/>
            <person name="Baldrian P."/>
            <person name="Vilgalys R."/>
            <person name="Henrissat B."/>
            <person name="Grigoriev I.V."/>
            <person name="Hibbett D."/>
            <person name="Nagy L.G."/>
            <person name="Martin F.M."/>
        </authorList>
    </citation>
    <scope>NUCLEOTIDE SEQUENCE</scope>
    <source>
        <strain evidence="2">BED1</strain>
    </source>
</reference>
<accession>A0AAD4BNT1</accession>
<evidence type="ECO:0000256" key="1">
    <source>
        <dbReference type="SAM" id="MobiDB-lite"/>
    </source>
</evidence>
<feature type="compositionally biased region" description="Low complexity" evidence="1">
    <location>
        <begin position="248"/>
        <end position="259"/>
    </location>
</feature>
<protein>
    <submittedName>
        <fullName evidence="2">Uncharacterized protein</fullName>
    </submittedName>
</protein>
<reference evidence="2" key="2">
    <citation type="journal article" date="2020" name="Nat. Commun.">
        <title>Large-scale genome sequencing of mycorrhizal fungi provides insights into the early evolution of symbiotic traits.</title>
        <authorList>
            <person name="Miyauchi S."/>
            <person name="Kiss E."/>
            <person name="Kuo A."/>
            <person name="Drula E."/>
            <person name="Kohler A."/>
            <person name="Sanchez-Garcia M."/>
            <person name="Morin E."/>
            <person name="Andreopoulos B."/>
            <person name="Barry K.W."/>
            <person name="Bonito G."/>
            <person name="Buee M."/>
            <person name="Carver A."/>
            <person name="Chen C."/>
            <person name="Cichocki N."/>
            <person name="Clum A."/>
            <person name="Culley D."/>
            <person name="Crous P.W."/>
            <person name="Fauchery L."/>
            <person name="Girlanda M."/>
            <person name="Hayes R.D."/>
            <person name="Keri Z."/>
            <person name="LaButti K."/>
            <person name="Lipzen A."/>
            <person name="Lombard V."/>
            <person name="Magnuson J."/>
            <person name="Maillard F."/>
            <person name="Murat C."/>
            <person name="Nolan M."/>
            <person name="Ohm R.A."/>
            <person name="Pangilinan J."/>
            <person name="Pereira M.F."/>
            <person name="Perotto S."/>
            <person name="Peter M."/>
            <person name="Pfister S."/>
            <person name="Riley R."/>
            <person name="Sitrit Y."/>
            <person name="Stielow J.B."/>
            <person name="Szollosi G."/>
            <person name="Zifcakova L."/>
            <person name="Stursova M."/>
            <person name="Spatafora J.W."/>
            <person name="Tedersoo L."/>
            <person name="Vaario L.M."/>
            <person name="Yamada A."/>
            <person name="Yan M."/>
            <person name="Wang P."/>
            <person name="Xu J."/>
            <person name="Bruns T."/>
            <person name="Baldrian P."/>
            <person name="Vilgalys R."/>
            <person name="Dunand C."/>
            <person name="Henrissat B."/>
            <person name="Grigoriev I.V."/>
            <person name="Hibbett D."/>
            <person name="Nagy L.G."/>
            <person name="Martin F.M."/>
        </authorList>
    </citation>
    <scope>NUCLEOTIDE SEQUENCE</scope>
    <source>
        <strain evidence="2">BED1</strain>
    </source>
</reference>
<feature type="compositionally biased region" description="Pro residues" evidence="1">
    <location>
        <begin position="100"/>
        <end position="109"/>
    </location>
</feature>
<sequence length="365" mass="39910">MAHNCIDWTTTPPARKVPFLVLSYGDDRVYTSVPKELKTLEDIARKEFNLGDADIKISSSCMNLCGGLPARITESAWEHMSPYVGCATIEVVASVVVEAPPPQELPPEPENAAAERDAGDPLNADKGNESDRGPGEAAREAVPDEDHQEDHDPVSAPEKQRDEPEEEEVGLPSSRKVGHRRRVVSENENEGDESEEERTIPARSQISALASPPKPAKAIKKERQSDYHSQTDAEQPGKPIKKEKPDTSSANYSQSQAQSDTRSQAPTEPSENIKLVIRVAHRPSTQESKFTTKSTTKVNKVLASACRSFGLDASRATLYLIVSMVDEEDGEVESLFPCDKNDTIARAGAETHTESRFLLKVVGEA</sequence>
<keyword evidence="3" id="KW-1185">Reference proteome</keyword>
<dbReference type="AlphaFoldDB" id="A0AAD4BNT1"/>
<dbReference type="Proteomes" id="UP001194468">
    <property type="component" value="Unassembled WGS sequence"/>
</dbReference>
<feature type="compositionally biased region" description="Polar residues" evidence="1">
    <location>
        <begin position="260"/>
        <end position="270"/>
    </location>
</feature>